<dbReference type="OrthoDB" id="4780755at2"/>
<dbReference type="RefSeq" id="WP_123925989.1">
    <property type="nucleotide sequence ID" value="NZ_CP033896.1"/>
</dbReference>
<organism evidence="2 3">
    <name type="scientific">Corynebacterium choanae</name>
    <dbReference type="NCBI Taxonomy" id="1862358"/>
    <lineage>
        <taxon>Bacteria</taxon>
        <taxon>Bacillati</taxon>
        <taxon>Actinomycetota</taxon>
        <taxon>Actinomycetes</taxon>
        <taxon>Mycobacteriales</taxon>
        <taxon>Corynebacteriaceae</taxon>
        <taxon>Corynebacterium</taxon>
    </lineage>
</organism>
<evidence type="ECO:0000313" key="3">
    <source>
        <dbReference type="Proteomes" id="UP000269019"/>
    </source>
</evidence>
<feature type="signal peptide" evidence="1">
    <location>
        <begin position="1"/>
        <end position="20"/>
    </location>
</feature>
<gene>
    <name evidence="2" type="ORF">CCHOA_01510</name>
</gene>
<keyword evidence="3" id="KW-1185">Reference proteome</keyword>
<evidence type="ECO:0000313" key="2">
    <source>
        <dbReference type="EMBL" id="AZA12730.1"/>
    </source>
</evidence>
<proteinExistence type="predicted"/>
<evidence type="ECO:0008006" key="4">
    <source>
        <dbReference type="Google" id="ProtNLM"/>
    </source>
</evidence>
<name>A0A3G6J8F2_9CORY</name>
<accession>A0A3G6J8F2</accession>
<evidence type="ECO:0000256" key="1">
    <source>
        <dbReference type="SAM" id="SignalP"/>
    </source>
</evidence>
<feature type="chain" id="PRO_5017986499" description="Secreted protein" evidence="1">
    <location>
        <begin position="21"/>
        <end position="196"/>
    </location>
</feature>
<dbReference type="AlphaFoldDB" id="A0A3G6J8F2"/>
<dbReference type="PROSITE" id="PS51257">
    <property type="entry name" value="PROKAR_LIPOPROTEIN"/>
    <property type="match status" value="1"/>
</dbReference>
<sequence length="196" mass="21110" precursor="true">MKFRRSVLLLSAVAVTASLAACSDDDEAKVAKVEGVDGTTTTVVATEDRDRDDIHDKDLDDKLDKDLDDKIIGDVNGLALLKTAPAWLVGDWEADGRELEIDDDGSMSIEVNNPFDGQYIDAELQLAAVEGDRTEGEVTAVVMSVDSDNNDPNFAPESVIKFTVREGVIRESTSTATFCDSRALVDPDKVNVCAKG</sequence>
<dbReference type="Proteomes" id="UP000269019">
    <property type="component" value="Chromosome"/>
</dbReference>
<dbReference type="EMBL" id="CP033896">
    <property type="protein sequence ID" value="AZA12730.1"/>
    <property type="molecule type" value="Genomic_DNA"/>
</dbReference>
<dbReference type="KEGG" id="ccho:CCHOA_01510"/>
<reference evidence="2 3" key="1">
    <citation type="submission" date="2018-11" db="EMBL/GenBank/DDBJ databases">
        <authorList>
            <person name="Kleinhagauer T."/>
            <person name="Glaeser S.P."/>
            <person name="Spergser J."/>
            <person name="Ruckert C."/>
            <person name="Kaempfer P."/>
            <person name="Busse H.-J."/>
        </authorList>
    </citation>
    <scope>NUCLEOTIDE SEQUENCE [LARGE SCALE GENOMIC DNA]</scope>
    <source>
        <strain evidence="2 3">200CH</strain>
    </source>
</reference>
<keyword evidence="1" id="KW-0732">Signal</keyword>
<protein>
    <recommendedName>
        <fullName evidence="4">Secreted protein</fullName>
    </recommendedName>
</protein>